<keyword evidence="10" id="KW-1185">Reference proteome</keyword>
<dbReference type="EMBL" id="CP000360">
    <property type="protein sequence ID" value="ABF41523.1"/>
    <property type="molecule type" value="Genomic_DNA"/>
</dbReference>
<dbReference type="EnsemblBacteria" id="ABF41523">
    <property type="protein sequence ID" value="ABF41523"/>
    <property type="gene ID" value="Acid345_2522"/>
</dbReference>
<evidence type="ECO:0000256" key="4">
    <source>
        <dbReference type="PROSITE-ProRule" id="PRU00339"/>
    </source>
</evidence>
<evidence type="ECO:0000256" key="7">
    <source>
        <dbReference type="SAM" id="SignalP"/>
    </source>
</evidence>
<dbReference type="InterPro" id="IPR011990">
    <property type="entry name" value="TPR-like_helical_dom_sf"/>
</dbReference>
<evidence type="ECO:0000256" key="6">
    <source>
        <dbReference type="SAM" id="MobiDB-lite"/>
    </source>
</evidence>
<dbReference type="STRING" id="204669.Acid345_2522"/>
<feature type="compositionally biased region" description="Basic and acidic residues" evidence="6">
    <location>
        <begin position="37"/>
        <end position="62"/>
    </location>
</feature>
<reference evidence="9 10" key="1">
    <citation type="journal article" date="2009" name="Appl. Environ. Microbiol.">
        <title>Three genomes from the phylum Acidobacteria provide insight into the lifestyles of these microorganisms in soils.</title>
        <authorList>
            <person name="Ward N.L."/>
            <person name="Challacombe J.F."/>
            <person name="Janssen P.H."/>
            <person name="Henrissat B."/>
            <person name="Coutinho P.M."/>
            <person name="Wu M."/>
            <person name="Xie G."/>
            <person name="Haft D.H."/>
            <person name="Sait M."/>
            <person name="Badger J."/>
            <person name="Barabote R.D."/>
            <person name="Bradley B."/>
            <person name="Brettin T.S."/>
            <person name="Brinkac L.M."/>
            <person name="Bruce D."/>
            <person name="Creasy T."/>
            <person name="Daugherty S.C."/>
            <person name="Davidsen T.M."/>
            <person name="DeBoy R.T."/>
            <person name="Detter J.C."/>
            <person name="Dodson R.J."/>
            <person name="Durkin A.S."/>
            <person name="Ganapathy A."/>
            <person name="Gwinn-Giglio M."/>
            <person name="Han C.S."/>
            <person name="Khouri H."/>
            <person name="Kiss H."/>
            <person name="Kothari S.P."/>
            <person name="Madupu R."/>
            <person name="Nelson K.E."/>
            <person name="Nelson W.C."/>
            <person name="Paulsen I."/>
            <person name="Penn K."/>
            <person name="Ren Q."/>
            <person name="Rosovitz M.J."/>
            <person name="Selengut J.D."/>
            <person name="Shrivastava S."/>
            <person name="Sullivan S.A."/>
            <person name="Tapia R."/>
            <person name="Thompson L.S."/>
            <person name="Watkins K.L."/>
            <person name="Yang Q."/>
            <person name="Yu C."/>
            <person name="Zafar N."/>
            <person name="Zhou L."/>
            <person name="Kuske C.R."/>
        </authorList>
    </citation>
    <scope>NUCLEOTIDE SEQUENCE [LARGE SCALE GENOMIC DNA]</scope>
    <source>
        <strain evidence="9 10">Ellin345</strain>
    </source>
</reference>
<feature type="domain" description="Type II/III secretion system secretin-like" evidence="8">
    <location>
        <begin position="433"/>
        <end position="604"/>
    </location>
</feature>
<protein>
    <submittedName>
        <fullName evidence="9">TPR repeat protein</fullName>
    </submittedName>
</protein>
<dbReference type="InterPro" id="IPR004846">
    <property type="entry name" value="T2SS/T3SS_dom"/>
</dbReference>
<keyword evidence="4" id="KW-0802">TPR repeat</keyword>
<dbReference type="GO" id="GO:0016020">
    <property type="term" value="C:membrane"/>
    <property type="evidence" value="ECO:0007669"/>
    <property type="project" value="UniProtKB-SubCell"/>
</dbReference>
<gene>
    <name evidence="9" type="ordered locus">Acid345_2522</name>
</gene>
<feature type="chain" id="PRO_5004190998" evidence="7">
    <location>
        <begin position="19"/>
        <end position="619"/>
    </location>
</feature>
<dbReference type="GO" id="GO:0015627">
    <property type="term" value="C:type II protein secretion system complex"/>
    <property type="evidence" value="ECO:0007669"/>
    <property type="project" value="TreeGrafter"/>
</dbReference>
<dbReference type="GO" id="GO:0009306">
    <property type="term" value="P:protein secretion"/>
    <property type="evidence" value="ECO:0007669"/>
    <property type="project" value="InterPro"/>
</dbReference>
<evidence type="ECO:0000256" key="1">
    <source>
        <dbReference type="ARBA" id="ARBA00004370"/>
    </source>
</evidence>
<comment type="subcellular location">
    <subcellularLocation>
        <location evidence="1">Membrane</location>
    </subcellularLocation>
</comment>
<accession>Q1INM7</accession>
<sequence>MRTALWGAILLAAASVAAQDLPSPNTPAVEAKVPSQKAEKPSKSEEKQAKHEFSEGMKRQKAGDLQQAYEHFEAASRLLPKNVEYATARELTKQQAVMQFIQRGNTAMEKGLTIEAQGDYRMALQIDPDNNFAQQQLKNALPALPSTGSQIRFSDSTDDAEYRAPVMLAPEKVKKDFHYRGDSKGLLTQVMQAYGVTATLDDSVPSKRVRFDLDATDFEHATEAAGTITKTFWVPLGLRQVLVLADTPANRRDNQHMVLRTFYFPDATTPTDLQDLINVFRVIFDVRFVVPQPSRNSITVRAPQPTMEAVTQFFSDLDASRPQVALDVSVYRVSGTLTHQLGVQPPNQFTTFNLGSVLAGLGATNLQSLINQIISSGAINQANGTDISALITQALGNTQLATLFQTPFVTYGGGLTLMALTVPGTTLNLNFSKANFQNLAHMQLRASQNNAATMRIGERYPILNATFAPIYNTPQISALLRTGTYVAPFPSFNYEDLGLTVKATPSIQGNRDVRLNLEMQMRSLGAGTSNGMPIINNQEYKGTISLKDGEPGVVVSYLTESESRSISGIPGLGQIPGLGSAVASTDREGVESELLVIITPHVLKVIEPKMDTIAMPRGT</sequence>
<evidence type="ECO:0000256" key="3">
    <source>
        <dbReference type="ARBA" id="ARBA00023136"/>
    </source>
</evidence>
<comment type="similarity">
    <text evidence="5">Belongs to the bacterial secretin family.</text>
</comment>
<dbReference type="eggNOG" id="COG4796">
    <property type="taxonomic scope" value="Bacteria"/>
</dbReference>
<dbReference type="Gene3D" id="1.25.40.10">
    <property type="entry name" value="Tetratricopeptide repeat domain"/>
    <property type="match status" value="1"/>
</dbReference>
<evidence type="ECO:0000313" key="10">
    <source>
        <dbReference type="Proteomes" id="UP000002432"/>
    </source>
</evidence>
<dbReference type="SUPFAM" id="SSF48452">
    <property type="entry name" value="TPR-like"/>
    <property type="match status" value="1"/>
</dbReference>
<evidence type="ECO:0000256" key="5">
    <source>
        <dbReference type="RuleBase" id="RU004003"/>
    </source>
</evidence>
<feature type="region of interest" description="Disordered" evidence="6">
    <location>
        <begin position="21"/>
        <end position="63"/>
    </location>
</feature>
<dbReference type="Proteomes" id="UP000002432">
    <property type="component" value="Chromosome"/>
</dbReference>
<dbReference type="KEGG" id="aba:Acid345_2522"/>
<dbReference type="PANTHER" id="PTHR30332">
    <property type="entry name" value="PROBABLE GENERAL SECRETION PATHWAY PROTEIN D"/>
    <property type="match status" value="1"/>
</dbReference>
<keyword evidence="2 7" id="KW-0732">Signal</keyword>
<dbReference type="InterPro" id="IPR019734">
    <property type="entry name" value="TPR_rpt"/>
</dbReference>
<dbReference type="RefSeq" id="WP_011523324.1">
    <property type="nucleotide sequence ID" value="NC_008009.1"/>
</dbReference>
<organism evidence="9 10">
    <name type="scientific">Koribacter versatilis (strain Ellin345)</name>
    <dbReference type="NCBI Taxonomy" id="204669"/>
    <lineage>
        <taxon>Bacteria</taxon>
        <taxon>Pseudomonadati</taxon>
        <taxon>Acidobacteriota</taxon>
        <taxon>Terriglobia</taxon>
        <taxon>Terriglobales</taxon>
        <taxon>Candidatus Korobacteraceae</taxon>
        <taxon>Candidatus Korobacter</taxon>
    </lineage>
</organism>
<dbReference type="AlphaFoldDB" id="Q1INM7"/>
<evidence type="ECO:0000313" key="9">
    <source>
        <dbReference type="EMBL" id="ABF41523.1"/>
    </source>
</evidence>
<dbReference type="HOGENOM" id="CLU_442734_0_0_0"/>
<feature type="repeat" description="TPR" evidence="4">
    <location>
        <begin position="49"/>
        <end position="82"/>
    </location>
</feature>
<dbReference type="SMART" id="SM00028">
    <property type="entry name" value="TPR"/>
    <property type="match status" value="2"/>
</dbReference>
<dbReference type="OrthoDB" id="110635at2"/>
<evidence type="ECO:0000256" key="2">
    <source>
        <dbReference type="ARBA" id="ARBA00022729"/>
    </source>
</evidence>
<dbReference type="PANTHER" id="PTHR30332:SF24">
    <property type="entry name" value="SECRETIN GSPD-RELATED"/>
    <property type="match status" value="1"/>
</dbReference>
<evidence type="ECO:0000259" key="8">
    <source>
        <dbReference type="Pfam" id="PF00263"/>
    </source>
</evidence>
<keyword evidence="3" id="KW-0472">Membrane</keyword>
<name>Q1INM7_KORVE</name>
<dbReference type="PROSITE" id="PS50005">
    <property type="entry name" value="TPR"/>
    <property type="match status" value="1"/>
</dbReference>
<dbReference type="Pfam" id="PF00263">
    <property type="entry name" value="Secretin"/>
    <property type="match status" value="1"/>
</dbReference>
<dbReference type="InterPro" id="IPR050810">
    <property type="entry name" value="Bact_Secretion_Sys_Channel"/>
</dbReference>
<proteinExistence type="inferred from homology"/>
<feature type="signal peptide" evidence="7">
    <location>
        <begin position="1"/>
        <end position="18"/>
    </location>
</feature>